<keyword evidence="4" id="KW-0457">Lysine biosynthesis</keyword>
<comment type="cofactor">
    <cofactor evidence="5">
        <name>Mn(2+)</name>
        <dbReference type="ChEBI" id="CHEBI:29035"/>
    </cofactor>
    <text evidence="5">The Mn(2+) ion enhances activity.</text>
</comment>
<dbReference type="InterPro" id="IPR002933">
    <property type="entry name" value="Peptidase_M20"/>
</dbReference>
<keyword evidence="8" id="KW-1185">Reference proteome</keyword>
<keyword evidence="5" id="KW-0464">Manganese</keyword>
<protein>
    <submittedName>
        <fullName evidence="7">Peptidase M20</fullName>
    </submittedName>
</protein>
<accession>A0A1E5KVX9</accession>
<feature type="binding site" evidence="5">
    <location>
        <position position="143"/>
    </location>
    <ligand>
        <name>Mn(2+)</name>
        <dbReference type="ChEBI" id="CHEBI:29035"/>
        <label>2</label>
    </ligand>
</feature>
<evidence type="ECO:0000256" key="4">
    <source>
        <dbReference type="ARBA" id="ARBA00023154"/>
    </source>
</evidence>
<dbReference type="PANTHER" id="PTHR11014">
    <property type="entry name" value="PEPTIDASE M20 FAMILY MEMBER"/>
    <property type="match status" value="1"/>
</dbReference>
<dbReference type="Gene3D" id="3.30.70.360">
    <property type="match status" value="1"/>
</dbReference>
<evidence type="ECO:0000256" key="2">
    <source>
        <dbReference type="ARBA" id="ARBA00022801"/>
    </source>
</evidence>
<reference evidence="7 8" key="1">
    <citation type="submission" date="2016-09" db="EMBL/GenBank/DDBJ databases">
        <authorList>
            <person name="Capua I."/>
            <person name="De Benedictis P."/>
            <person name="Joannis T."/>
            <person name="Lombin L.H."/>
            <person name="Cattoli G."/>
        </authorList>
    </citation>
    <scope>NUCLEOTIDE SEQUENCE [LARGE SCALE GENOMIC DNA]</scope>
    <source>
        <strain evidence="7 8">LMG 25899</strain>
    </source>
</reference>
<sequence>MTGINKEAIRNEIQKNKDEVIALRRYFHQYPEASLKEFETIKRIKKELNKLSIPFVEVGETGVLGTIEGKKGTGKTILLRADIDALELEDATDKPYQSKNIGLNHACGHDGHAASLLGAAKILKEHEGNFAGTIKLAFQPAEEIGAGACQFVEGGFVENIDQVFGIHLDSSVPVGQLVATEGPTNASCDIFKIEVSGVSSHVAQPEQGRDAVLAAASIVVELQKIAAREVAPLDPVVVGIGVLSAGTRYNIVANHASIEGTVRTFSHETRAFVLKRVEEIAQQVAAAHRTDISLFTVYDAAGPLINEKHATELAQQVAAEIVGRENVITDYPKSLGADDFADFLAKAPGVYARVGTRNLENPETHYGHHHEKFDIDEAGLALATEYHVNYALTYLNAF</sequence>
<evidence type="ECO:0000256" key="3">
    <source>
        <dbReference type="ARBA" id="ARBA00022915"/>
    </source>
</evidence>
<dbReference type="GO" id="GO:0050118">
    <property type="term" value="F:N-acetyldiaminopimelate deacetylase activity"/>
    <property type="evidence" value="ECO:0007669"/>
    <property type="project" value="UniProtKB-ARBA"/>
</dbReference>
<comment type="caution">
    <text evidence="7">The sequence shown here is derived from an EMBL/GenBank/DDBJ whole genome shotgun (WGS) entry which is preliminary data.</text>
</comment>
<dbReference type="InterPro" id="IPR011650">
    <property type="entry name" value="Peptidase_M20_dimer"/>
</dbReference>
<dbReference type="FunFam" id="3.30.70.360:FF:000001">
    <property type="entry name" value="N-acetyldiaminopimelate deacetylase"/>
    <property type="match status" value="1"/>
</dbReference>
<feature type="domain" description="Peptidase M20 dimerisation" evidence="6">
    <location>
        <begin position="191"/>
        <end position="287"/>
    </location>
</feature>
<evidence type="ECO:0000259" key="6">
    <source>
        <dbReference type="Pfam" id="PF07687"/>
    </source>
</evidence>
<keyword evidence="3" id="KW-0220">Diaminopimelate biosynthesis</keyword>
<keyword evidence="1" id="KW-0028">Amino-acid biosynthesis</keyword>
<gene>
    <name evidence="7" type="ORF">BCR26_03195</name>
</gene>
<feature type="binding site" evidence="5">
    <location>
        <position position="369"/>
    </location>
    <ligand>
        <name>Mn(2+)</name>
        <dbReference type="ChEBI" id="CHEBI:29035"/>
        <label>2</label>
    </ligand>
</feature>
<dbReference type="GO" id="GO:0019877">
    <property type="term" value="P:diaminopimelate biosynthetic process"/>
    <property type="evidence" value="ECO:0007669"/>
    <property type="project" value="UniProtKB-KW"/>
</dbReference>
<dbReference type="EMBL" id="MIEK01000034">
    <property type="protein sequence ID" value="OEH81779.1"/>
    <property type="molecule type" value="Genomic_DNA"/>
</dbReference>
<dbReference type="OrthoDB" id="9776731at2"/>
<dbReference type="SUPFAM" id="SSF55031">
    <property type="entry name" value="Bacterial exopeptidase dimerisation domain"/>
    <property type="match status" value="1"/>
</dbReference>
<evidence type="ECO:0000256" key="5">
    <source>
        <dbReference type="PIRSR" id="PIRSR005962-1"/>
    </source>
</evidence>
<dbReference type="PIRSF" id="PIRSF005962">
    <property type="entry name" value="Pept_M20D_amidohydro"/>
    <property type="match status" value="1"/>
</dbReference>
<keyword evidence="2" id="KW-0378">Hydrolase</keyword>
<dbReference type="RefSeq" id="WP_069699100.1">
    <property type="nucleotide sequence ID" value="NZ_JAGGMA010000036.1"/>
</dbReference>
<proteinExistence type="predicted"/>
<evidence type="ECO:0000313" key="8">
    <source>
        <dbReference type="Proteomes" id="UP000095256"/>
    </source>
</evidence>
<feature type="binding site" evidence="5">
    <location>
        <position position="109"/>
    </location>
    <ligand>
        <name>Mn(2+)</name>
        <dbReference type="ChEBI" id="CHEBI:29035"/>
        <label>2</label>
    </ligand>
</feature>
<dbReference type="Gene3D" id="3.40.630.10">
    <property type="entry name" value="Zn peptidases"/>
    <property type="match status" value="1"/>
</dbReference>
<dbReference type="Proteomes" id="UP000095256">
    <property type="component" value="Unassembled WGS sequence"/>
</dbReference>
<organism evidence="7 8">
    <name type="scientific">Enterococcus rivorum</name>
    <dbReference type="NCBI Taxonomy" id="762845"/>
    <lineage>
        <taxon>Bacteria</taxon>
        <taxon>Bacillati</taxon>
        <taxon>Bacillota</taxon>
        <taxon>Bacilli</taxon>
        <taxon>Lactobacillales</taxon>
        <taxon>Enterococcaceae</taxon>
        <taxon>Enterococcus</taxon>
    </lineage>
</organism>
<dbReference type="InterPro" id="IPR017439">
    <property type="entry name" value="Amidohydrolase"/>
</dbReference>
<dbReference type="PANTHER" id="PTHR11014:SF63">
    <property type="entry name" value="METALLOPEPTIDASE, PUTATIVE (AFU_ORTHOLOGUE AFUA_6G09600)-RELATED"/>
    <property type="match status" value="1"/>
</dbReference>
<name>A0A1E5KVX9_9ENTE</name>
<evidence type="ECO:0000313" key="7">
    <source>
        <dbReference type="EMBL" id="OEH81779.1"/>
    </source>
</evidence>
<feature type="binding site" evidence="5">
    <location>
        <position position="167"/>
    </location>
    <ligand>
        <name>Mn(2+)</name>
        <dbReference type="ChEBI" id="CHEBI:29035"/>
        <label>2</label>
    </ligand>
</feature>
<dbReference type="Pfam" id="PF01546">
    <property type="entry name" value="Peptidase_M20"/>
    <property type="match status" value="1"/>
</dbReference>
<keyword evidence="5" id="KW-0479">Metal-binding</keyword>
<dbReference type="STRING" id="762845.BCR26_03195"/>
<feature type="binding site" evidence="5">
    <location>
        <position position="107"/>
    </location>
    <ligand>
        <name>Mn(2+)</name>
        <dbReference type="ChEBI" id="CHEBI:29035"/>
        <label>2</label>
    </ligand>
</feature>
<dbReference type="GO" id="GO:0046872">
    <property type="term" value="F:metal ion binding"/>
    <property type="evidence" value="ECO:0007669"/>
    <property type="project" value="UniProtKB-KW"/>
</dbReference>
<dbReference type="SUPFAM" id="SSF53187">
    <property type="entry name" value="Zn-dependent exopeptidases"/>
    <property type="match status" value="1"/>
</dbReference>
<dbReference type="InterPro" id="IPR036264">
    <property type="entry name" value="Bact_exopeptidase_dim_dom"/>
</dbReference>
<dbReference type="GO" id="GO:0009085">
    <property type="term" value="P:lysine biosynthetic process"/>
    <property type="evidence" value="ECO:0007669"/>
    <property type="project" value="UniProtKB-KW"/>
</dbReference>
<evidence type="ECO:0000256" key="1">
    <source>
        <dbReference type="ARBA" id="ARBA00022605"/>
    </source>
</evidence>
<dbReference type="NCBIfam" id="TIGR01891">
    <property type="entry name" value="amidohydrolases"/>
    <property type="match status" value="1"/>
</dbReference>
<dbReference type="Pfam" id="PF07687">
    <property type="entry name" value="M20_dimer"/>
    <property type="match status" value="1"/>
</dbReference>
<dbReference type="AlphaFoldDB" id="A0A1E5KVX9"/>